<feature type="transmembrane region" description="Helical" evidence="1">
    <location>
        <begin position="434"/>
        <end position="452"/>
    </location>
</feature>
<gene>
    <name evidence="3" type="primary">yegI</name>
    <name evidence="3" type="ORF">GCM10007362_21520</name>
</gene>
<keyword evidence="4" id="KW-1185">Reference proteome</keyword>
<sequence>MKRAARIVNGSGAEVRFGRELGRGGEGSVFEIEGRSDLVAKLYHKPLSKEKQDKIEAMVRLKTERLLRFTVWPVDVMRDAGRRVVGFLMPCLSGQEIHKLYGPKTRLTEFPQAGYSFLVHTAANLARAFAAVHEAGHVVGDINHSNFYVTDQATILMLDCDSFQVQSGGARFGCDVGIPMYMPPELQGVTSFRGVVRSRNHDNFGLAVFIFMLLFMGRHPFAGKYSGTGDMPIERAIREFRFAYGSSSAARQMQPPPGALPLQVLPPAVQALFERAFAQESMTRRPDAQEWIAALQDMSGGLMPCSRNPAHQYPAQAKACPWCAMEAATGGLLFRPADSAQRMASQAGSMGGTGSGIAADSAAGFQLHQIWAQIQRVQTPAPARTLPEPSTLAAEPSAPVAAYLRRRKWRGAFSLASLLSAAGVWIFLPGFWMITAGGLVGVNLLLLIAGVGRRSLRSARSEERDRLRERWNELSLRYAEASRLAPFAGKLRELEQAKREYMDLEVFKATELRRLEAKQRSGQMQFHLRRHRIEQAQLDGIGPGRKASLALFGIETALEVETHRLARVPGFGPANTRMLLAWRDRIERRFVFDPTVGKVPQAEILAVERTVEARTRDLERRLSLGASELARLSAGIRSRQEAALREAGGTARALAQAELDVNVL</sequence>
<keyword evidence="1" id="KW-0472">Membrane</keyword>
<dbReference type="Gene3D" id="1.10.510.10">
    <property type="entry name" value="Transferase(Phosphotransferase) domain 1"/>
    <property type="match status" value="1"/>
</dbReference>
<evidence type="ECO:0000256" key="1">
    <source>
        <dbReference type="SAM" id="Phobius"/>
    </source>
</evidence>
<dbReference type="Proteomes" id="UP000605427">
    <property type="component" value="Unassembled WGS sequence"/>
</dbReference>
<feature type="domain" description="Protein kinase" evidence="2">
    <location>
        <begin position="15"/>
        <end position="314"/>
    </location>
</feature>
<comment type="caution">
    <text evidence="3">The sequence shown here is derived from an EMBL/GenBank/DDBJ whole genome shotgun (WGS) entry which is preliminary data.</text>
</comment>
<protein>
    <recommendedName>
        <fullName evidence="2">Protein kinase domain-containing protein</fullName>
    </recommendedName>
</protein>
<evidence type="ECO:0000313" key="3">
    <source>
        <dbReference type="EMBL" id="GGH77568.1"/>
    </source>
</evidence>
<evidence type="ECO:0000313" key="4">
    <source>
        <dbReference type="Proteomes" id="UP000605427"/>
    </source>
</evidence>
<dbReference type="SUPFAM" id="SSF56112">
    <property type="entry name" value="Protein kinase-like (PK-like)"/>
    <property type="match status" value="1"/>
</dbReference>
<keyword evidence="1" id="KW-0812">Transmembrane</keyword>
<dbReference type="EMBL" id="BMDD01000002">
    <property type="protein sequence ID" value="GGH77568.1"/>
    <property type="molecule type" value="Genomic_DNA"/>
</dbReference>
<dbReference type="RefSeq" id="WP_172247492.1">
    <property type="nucleotide sequence ID" value="NZ_BMDD01000002.1"/>
</dbReference>
<dbReference type="SMART" id="SM00220">
    <property type="entry name" value="S_TKc"/>
    <property type="match status" value="1"/>
</dbReference>
<name>A0ABQ1ZRX6_9BACL</name>
<feature type="transmembrane region" description="Helical" evidence="1">
    <location>
        <begin position="411"/>
        <end position="428"/>
    </location>
</feature>
<accession>A0ABQ1ZRX6</accession>
<dbReference type="PROSITE" id="PS50011">
    <property type="entry name" value="PROTEIN_KINASE_DOM"/>
    <property type="match status" value="1"/>
</dbReference>
<dbReference type="InterPro" id="IPR000719">
    <property type="entry name" value="Prot_kinase_dom"/>
</dbReference>
<dbReference type="InterPro" id="IPR011009">
    <property type="entry name" value="Kinase-like_dom_sf"/>
</dbReference>
<reference evidence="4" key="1">
    <citation type="journal article" date="2019" name="Int. J. Syst. Evol. Microbiol.">
        <title>The Global Catalogue of Microorganisms (GCM) 10K type strain sequencing project: providing services to taxonomists for standard genome sequencing and annotation.</title>
        <authorList>
            <consortium name="The Broad Institute Genomics Platform"/>
            <consortium name="The Broad Institute Genome Sequencing Center for Infectious Disease"/>
            <person name="Wu L."/>
            <person name="Ma J."/>
        </authorList>
    </citation>
    <scope>NUCLEOTIDE SEQUENCE [LARGE SCALE GENOMIC DNA]</scope>
    <source>
        <strain evidence="4">CCM 8702</strain>
    </source>
</reference>
<keyword evidence="1" id="KW-1133">Transmembrane helix</keyword>
<evidence type="ECO:0000259" key="2">
    <source>
        <dbReference type="PROSITE" id="PS50011"/>
    </source>
</evidence>
<organism evidence="3 4">
    <name type="scientific">Saccharibacillus endophyticus</name>
    <dbReference type="NCBI Taxonomy" id="2060666"/>
    <lineage>
        <taxon>Bacteria</taxon>
        <taxon>Bacillati</taxon>
        <taxon>Bacillota</taxon>
        <taxon>Bacilli</taxon>
        <taxon>Bacillales</taxon>
        <taxon>Paenibacillaceae</taxon>
        <taxon>Saccharibacillus</taxon>
    </lineage>
</organism>
<proteinExistence type="predicted"/>